<accession>A0A0D6JLC2</accession>
<protein>
    <submittedName>
        <fullName evidence="1">Uncharacterized protein</fullName>
    </submittedName>
</protein>
<proteinExistence type="predicted"/>
<organism evidence="1 2">
    <name type="scientific">Haloferax massiliensis</name>
    <dbReference type="NCBI Taxonomy" id="1476858"/>
    <lineage>
        <taxon>Archaea</taxon>
        <taxon>Methanobacteriati</taxon>
        <taxon>Methanobacteriota</taxon>
        <taxon>Stenosarchaea group</taxon>
        <taxon>Halobacteria</taxon>
        <taxon>Halobacteriales</taxon>
        <taxon>Haloferacaceae</taxon>
        <taxon>Haloferax</taxon>
    </lineage>
</organism>
<dbReference type="AlphaFoldDB" id="A0A0D6JLC2"/>
<evidence type="ECO:0000313" key="1">
    <source>
        <dbReference type="EMBL" id="CQR48712.1"/>
    </source>
</evidence>
<gene>
    <name evidence="1" type="ORF">BN996_00159</name>
</gene>
<evidence type="ECO:0000313" key="2">
    <source>
        <dbReference type="Proteomes" id="UP000198902"/>
    </source>
</evidence>
<sequence>MSGDATAMSEQSTFVEQTKVHLHKALETEDPDEKNFHLRNALQLCAWDEVTERAESDDD</sequence>
<reference evidence="2" key="1">
    <citation type="submission" date="2015-03" db="EMBL/GenBank/DDBJ databases">
        <authorList>
            <person name="Urmite Genomes"/>
        </authorList>
    </citation>
    <scope>NUCLEOTIDE SEQUENCE [LARGE SCALE GENOMIC DNA]</scope>
    <source>
        <strain evidence="2">Arc-Hr</strain>
    </source>
</reference>
<dbReference type="EMBL" id="CSTE01000001">
    <property type="protein sequence ID" value="CQR48712.1"/>
    <property type="molecule type" value="Genomic_DNA"/>
</dbReference>
<name>A0A0D6JLC2_9EURY</name>
<dbReference type="Proteomes" id="UP000198902">
    <property type="component" value="Unassembled WGS sequence"/>
</dbReference>
<keyword evidence="2" id="KW-1185">Reference proteome</keyword>